<dbReference type="InterPro" id="IPR050667">
    <property type="entry name" value="PPR-containing_protein"/>
</dbReference>
<dbReference type="AlphaFoldDB" id="A0AAX4JW96"/>
<feature type="compositionally biased region" description="Low complexity" evidence="2">
    <location>
        <begin position="113"/>
        <end position="127"/>
    </location>
</feature>
<dbReference type="GeneID" id="91094381"/>
<feature type="repeat" description="PPR" evidence="1">
    <location>
        <begin position="385"/>
        <end position="419"/>
    </location>
</feature>
<feature type="compositionally biased region" description="Polar residues" evidence="2">
    <location>
        <begin position="90"/>
        <end position="99"/>
    </location>
</feature>
<gene>
    <name evidence="3" type="ORF">L201_003711</name>
</gene>
<dbReference type="InterPro" id="IPR002885">
    <property type="entry name" value="PPR_rpt"/>
</dbReference>
<proteinExistence type="predicted"/>
<dbReference type="PANTHER" id="PTHR47939:SF5">
    <property type="entry name" value="PENTACOTRIPEPTIDE-REPEAT REGION OF PRORP DOMAIN-CONTAINING PROTEIN"/>
    <property type="match status" value="1"/>
</dbReference>
<reference evidence="3 4" key="1">
    <citation type="submission" date="2024-01" db="EMBL/GenBank/DDBJ databases">
        <title>Comparative genomics of Cryptococcus and Kwoniella reveals pathogenesis evolution and contrasting modes of karyotype evolution via chromosome fusion or intercentromeric recombination.</title>
        <authorList>
            <person name="Coelho M.A."/>
            <person name="David-Palma M."/>
            <person name="Shea T."/>
            <person name="Bowers K."/>
            <person name="McGinley-Smith S."/>
            <person name="Mohammad A.W."/>
            <person name="Gnirke A."/>
            <person name="Yurkov A.M."/>
            <person name="Nowrousian M."/>
            <person name="Sun S."/>
            <person name="Cuomo C.A."/>
            <person name="Heitman J."/>
        </authorList>
    </citation>
    <scope>NUCLEOTIDE SEQUENCE [LARGE SCALE GENOMIC DNA]</scope>
    <source>
        <strain evidence="3 4">CBS 6074</strain>
    </source>
</reference>
<accession>A0AAX4JW96</accession>
<dbReference type="Gene3D" id="1.25.40.10">
    <property type="entry name" value="Tetratricopeptide repeat domain"/>
    <property type="match status" value="3"/>
</dbReference>
<evidence type="ECO:0008006" key="5">
    <source>
        <dbReference type="Google" id="ProtNLM"/>
    </source>
</evidence>
<sequence length="1130" mass="128981">MLSTTRQACARRLTSSFPPALPAESSRQAILRATAAAQAPIRHVRSDSRRNTRDSSNYTVGTTKKSRGISSGVTSNAALALAEDNRDYHPSSSRYNQEPWQDLGERGKQLLETRSSSKSRSSTTTSSVYPDEYDFEQEQSRRNQPLPEWLDSWLHTYDLSSLPPSPLPPLETFRGLIYSQPLLALLTITKLRQNDYRHIKHHELRSLMHGSNRVLKERPSLLNKLNLNEISKSLRVLRAILFSIPSGKNYTDQYKGNYLKGKILRHFLQLCSRLNQTTLYASVFQDRLREHINNEIRQNQSESENQNQSSFKNCPIVNFDGLALDLSFSYQWKLIIDLFNPESFPNRYFTSELISIYMQAHFGIHQSSKVPRMFELYSELNLIPNAESYNHLVQSYLEIGDLPTAREIVREASKSGISDYSTQQLSILRGYRALGYDLDLEKRVLNDIEKLGIPISARLLNALIRLRMEAKEYQAAKQLSRRFDLSNWDQALNEESVIDINQFPKSNYSDLIKPNLATAGLVFDLYSQTGDLDSIRKLWADMRAGKAGINGQTITTLIRALNGLDLLDEAVLIFESADRSEWALPPGVILDVQPMNLLIGALAEQRGLEGLKSGLALLHRHHVEPNDLTLKIVIDFVKRSIQYKPMDLAYLVDRIINMSNLKPTQSLLDSIIQSAVNEITRSKKLFNREIQASTLPNTNSPTGGLTLSPKFQKSLQGILDSLKSIDSKSGSRSLVNRLRYDAMTSTRISNLPSARIVWNSLIQRGYKPDQRHFIALMRGYSDAGLMYQAQDLLLLADQVGVQITKSMYLTLIVGWSKLQRPSNARKAYEKIKAFNNNNNNNKLDKIDDKRLELESVTAIIQAYSNSGYYSEAALLCYTDLKDLDIELDRKAINVTAQALRGSGDLRGCLEILEQYGPALDPISRKIVRGIQNYRRKSLGISIRSDNGVINNGKSNSGDSYKLIENDLNTDAQIQRFNLDKEILEKSENLLKQDDLARPIEFRRKLRLDRRLRRSLRRSILGENVIKEKNQEWINQRKIYSVLEEGGQVVRKGRILRRIVRSRKRSLPKNVNHHNLDLSKDQNENENQNQNHVQIQVKIGQVGEKAKIQRKDRRRSKMKAARQVKYSESRL</sequence>
<feature type="region of interest" description="Disordered" evidence="2">
    <location>
        <begin position="36"/>
        <end position="142"/>
    </location>
</feature>
<feature type="compositionally biased region" description="Basic and acidic residues" evidence="2">
    <location>
        <begin position="44"/>
        <end position="53"/>
    </location>
</feature>
<dbReference type="Proteomes" id="UP001355207">
    <property type="component" value="Chromosome 4"/>
</dbReference>
<dbReference type="EMBL" id="CP144101">
    <property type="protein sequence ID" value="WWC88798.1"/>
    <property type="molecule type" value="Genomic_DNA"/>
</dbReference>
<evidence type="ECO:0000256" key="2">
    <source>
        <dbReference type="SAM" id="MobiDB-lite"/>
    </source>
</evidence>
<keyword evidence="4" id="KW-1185">Reference proteome</keyword>
<evidence type="ECO:0000313" key="3">
    <source>
        <dbReference type="EMBL" id="WWC88798.1"/>
    </source>
</evidence>
<dbReference type="InterPro" id="IPR011990">
    <property type="entry name" value="TPR-like_helical_dom_sf"/>
</dbReference>
<dbReference type="PANTHER" id="PTHR47939">
    <property type="entry name" value="MEMBRANE-ASSOCIATED SALT-INDUCIBLE PROTEIN-LIKE"/>
    <property type="match status" value="1"/>
</dbReference>
<dbReference type="PROSITE" id="PS51375">
    <property type="entry name" value="PPR"/>
    <property type="match status" value="1"/>
</dbReference>
<evidence type="ECO:0000313" key="4">
    <source>
        <dbReference type="Proteomes" id="UP001355207"/>
    </source>
</evidence>
<organism evidence="3 4">
    <name type="scientific">Kwoniella dendrophila CBS 6074</name>
    <dbReference type="NCBI Taxonomy" id="1295534"/>
    <lineage>
        <taxon>Eukaryota</taxon>
        <taxon>Fungi</taxon>
        <taxon>Dikarya</taxon>
        <taxon>Basidiomycota</taxon>
        <taxon>Agaricomycotina</taxon>
        <taxon>Tremellomycetes</taxon>
        <taxon>Tremellales</taxon>
        <taxon>Cryptococcaceae</taxon>
        <taxon>Kwoniella</taxon>
    </lineage>
</organism>
<evidence type="ECO:0000256" key="1">
    <source>
        <dbReference type="PROSITE-ProRule" id="PRU00708"/>
    </source>
</evidence>
<feature type="compositionally biased region" description="Basic residues" evidence="2">
    <location>
        <begin position="1109"/>
        <end position="1121"/>
    </location>
</feature>
<feature type="region of interest" description="Disordered" evidence="2">
    <location>
        <begin position="1065"/>
        <end position="1088"/>
    </location>
</feature>
<feature type="compositionally biased region" description="Basic and acidic residues" evidence="2">
    <location>
        <begin position="1073"/>
        <end position="1082"/>
    </location>
</feature>
<protein>
    <recommendedName>
        <fullName evidence="5">Pentatricopeptide repeat domain-containing protein</fullName>
    </recommendedName>
</protein>
<feature type="region of interest" description="Disordered" evidence="2">
    <location>
        <begin position="1103"/>
        <end position="1130"/>
    </location>
</feature>
<dbReference type="RefSeq" id="XP_066075561.1">
    <property type="nucleotide sequence ID" value="XM_066219464.1"/>
</dbReference>
<name>A0AAX4JW96_9TREE</name>
<feature type="compositionally biased region" description="Polar residues" evidence="2">
    <location>
        <begin position="58"/>
        <end position="77"/>
    </location>
</feature>